<dbReference type="SUPFAM" id="SSF53807">
    <property type="entry name" value="Helical backbone' metal receptor"/>
    <property type="match status" value="1"/>
</dbReference>
<dbReference type="AlphaFoldDB" id="G7ZCF6"/>
<dbReference type="Proteomes" id="UP000005667">
    <property type="component" value="Plasmid AZO_p2"/>
</dbReference>
<accession>G7ZCF6</accession>
<organism evidence="2 3">
    <name type="scientific">Azospirillum lipoferum (strain 4B)</name>
    <dbReference type="NCBI Taxonomy" id="862719"/>
    <lineage>
        <taxon>Bacteria</taxon>
        <taxon>Pseudomonadati</taxon>
        <taxon>Pseudomonadota</taxon>
        <taxon>Alphaproteobacteria</taxon>
        <taxon>Rhodospirillales</taxon>
        <taxon>Azospirillaceae</taxon>
        <taxon>Azospirillum</taxon>
    </lineage>
</organism>
<dbReference type="InterPro" id="IPR002491">
    <property type="entry name" value="ABC_transptr_periplasmic_BD"/>
</dbReference>
<dbReference type="Pfam" id="PF01497">
    <property type="entry name" value="Peripla_BP_2"/>
    <property type="match status" value="1"/>
</dbReference>
<evidence type="ECO:0000259" key="1">
    <source>
        <dbReference type="PROSITE" id="PS50983"/>
    </source>
</evidence>
<evidence type="ECO:0000313" key="2">
    <source>
        <dbReference type="EMBL" id="CBS89330.1"/>
    </source>
</evidence>
<name>G7ZCF6_AZOL4</name>
<keyword evidence="2" id="KW-0614">Plasmid</keyword>
<dbReference type="EMBL" id="FQ311870">
    <property type="protein sequence ID" value="CBS89330.1"/>
    <property type="molecule type" value="Genomic_DNA"/>
</dbReference>
<dbReference type="OrthoDB" id="9775594at2"/>
<gene>
    <name evidence="2" type="ordered locus">AZOLI_p20156</name>
</gene>
<keyword evidence="3" id="KW-1185">Reference proteome</keyword>
<dbReference type="Gene3D" id="3.40.50.1980">
    <property type="entry name" value="Nitrogenase molybdenum iron protein domain"/>
    <property type="match status" value="2"/>
</dbReference>
<dbReference type="PANTHER" id="PTHR30535">
    <property type="entry name" value="VITAMIN B12-BINDING PROTEIN"/>
    <property type="match status" value="1"/>
</dbReference>
<proteinExistence type="predicted"/>
<reference evidence="3" key="1">
    <citation type="journal article" date="2011" name="PLoS Genet.">
        <title>Azospirillum genomes reveal transition of bacteria from aquatic to terrestrial environments.</title>
        <authorList>
            <person name="Wisniewski-Dye F."/>
            <person name="Borziak K."/>
            <person name="Khalsa-Moyers G."/>
            <person name="Alexandre G."/>
            <person name="Sukharnikov L.O."/>
            <person name="Wuichet K."/>
            <person name="Hurst G.B."/>
            <person name="McDonald W.H."/>
            <person name="Robertson J.S."/>
            <person name="Barbe V."/>
            <person name="Calteau A."/>
            <person name="Rouy Z."/>
            <person name="Mangenot S."/>
            <person name="Prigent-Combaret C."/>
            <person name="Normand P."/>
            <person name="Boyer M."/>
            <person name="Siguier P."/>
            <person name="Dessaux Y."/>
            <person name="Elmerich C."/>
            <person name="Condemine G."/>
            <person name="Krishnen G."/>
            <person name="Kennedy I."/>
            <person name="Paterson A.H."/>
            <person name="Gonzalez V."/>
            <person name="Mavingui P."/>
            <person name="Zhulin I.B."/>
        </authorList>
    </citation>
    <scope>NUCLEOTIDE SEQUENCE [LARGE SCALE GENOMIC DNA]</scope>
    <source>
        <strain evidence="3">4B</strain>
    </source>
</reference>
<sequence length="388" mass="41223">MPTFSHFPGGADAVRRIARRALLLLALLAVWLLGAGGEQALAAGQSAIAVTDMLGRKVTLPSPAKRIVLPEGRHVLTLGLLDKDPLSFVVAWGNDFKRYSPATFEVLRKRFPKADSIPDVGGTTAGSFSMEATIAAKPDLVIFTLYGPPPDGLDRLDAAGIPYVFVDFFQKPLTNIVPSMRMLGALLDREREAESFIAYYESHMAAVAARLAKTGGPKRVFFHLNPDGKDCCYTSGPGNMSDFIAAAGGHNIGADIVPGAIGKINLEYLLTHAPDFYLAGGGSAVALNGLQVGPGVTPDAARQTMATILKAPGIAKLAAVENGRAGGVWLFFFDTPLFFVGVEKIAAMLHPAAFADLDPDRTMAEINRTLLAFPLEGTFWVDAKSAAR</sequence>
<dbReference type="KEGG" id="ali:AZOLI_p20156"/>
<evidence type="ECO:0000313" key="3">
    <source>
        <dbReference type="Proteomes" id="UP000005667"/>
    </source>
</evidence>
<dbReference type="InterPro" id="IPR050902">
    <property type="entry name" value="ABC_Transporter_SBP"/>
</dbReference>
<dbReference type="RefSeq" id="WP_014188750.1">
    <property type="nucleotide sequence ID" value="NC_016586.1"/>
</dbReference>
<dbReference type="HOGENOM" id="CLU_038034_5_0_5"/>
<feature type="domain" description="Fe/B12 periplasmic-binding" evidence="1">
    <location>
        <begin position="66"/>
        <end position="357"/>
    </location>
</feature>
<protein>
    <submittedName>
        <fullName evidence="2">Siderophore ABC transporter periplasmic binding component</fullName>
    </submittedName>
</protein>
<dbReference type="PANTHER" id="PTHR30535:SF34">
    <property type="entry name" value="MOLYBDATE-BINDING PROTEIN MOLA"/>
    <property type="match status" value="1"/>
</dbReference>
<dbReference type="PROSITE" id="PS50983">
    <property type="entry name" value="FE_B12_PBP"/>
    <property type="match status" value="1"/>
</dbReference>
<geneLocation type="plasmid" evidence="2 3">
    <name>AZO_p2</name>
</geneLocation>